<evidence type="ECO:0000313" key="6">
    <source>
        <dbReference type="EMBL" id="MFC5067077.1"/>
    </source>
</evidence>
<evidence type="ECO:0000256" key="3">
    <source>
        <dbReference type="PROSITE-ProRule" id="PRU01091"/>
    </source>
</evidence>
<feature type="modified residue" description="4-aspartylphosphate" evidence="2">
    <location>
        <position position="51"/>
    </location>
</feature>
<evidence type="ECO:0000313" key="7">
    <source>
        <dbReference type="Proteomes" id="UP001595796"/>
    </source>
</evidence>
<dbReference type="InterPro" id="IPR001789">
    <property type="entry name" value="Sig_transdc_resp-reg_receiver"/>
</dbReference>
<dbReference type="SMART" id="SM00862">
    <property type="entry name" value="Trans_reg_C"/>
    <property type="match status" value="1"/>
</dbReference>
<feature type="domain" description="Response regulatory" evidence="4">
    <location>
        <begin position="2"/>
        <end position="115"/>
    </location>
</feature>
<dbReference type="Gene3D" id="3.40.50.2300">
    <property type="match status" value="1"/>
</dbReference>
<reference evidence="7" key="1">
    <citation type="journal article" date="2019" name="Int. J. Syst. Evol. Microbiol.">
        <title>The Global Catalogue of Microorganisms (GCM) 10K type strain sequencing project: providing services to taxonomists for standard genome sequencing and annotation.</title>
        <authorList>
            <consortium name="The Broad Institute Genomics Platform"/>
            <consortium name="The Broad Institute Genome Sequencing Center for Infectious Disease"/>
            <person name="Wu L."/>
            <person name="Ma J."/>
        </authorList>
    </citation>
    <scope>NUCLEOTIDE SEQUENCE [LARGE SCALE GENOMIC DNA]</scope>
    <source>
        <strain evidence="7">CGMCC 1.16444</strain>
    </source>
</reference>
<dbReference type="SMART" id="SM00448">
    <property type="entry name" value="REC"/>
    <property type="match status" value="1"/>
</dbReference>
<dbReference type="PROSITE" id="PS50110">
    <property type="entry name" value="RESPONSE_REGULATORY"/>
    <property type="match status" value="1"/>
</dbReference>
<dbReference type="Pfam" id="PF00072">
    <property type="entry name" value="Response_reg"/>
    <property type="match status" value="1"/>
</dbReference>
<evidence type="ECO:0000259" key="4">
    <source>
        <dbReference type="PROSITE" id="PS50110"/>
    </source>
</evidence>
<gene>
    <name evidence="6" type="ORF">ACFPFW_03500</name>
</gene>
<dbReference type="Proteomes" id="UP001595796">
    <property type="component" value="Unassembled WGS sequence"/>
</dbReference>
<organism evidence="6 7">
    <name type="scientific">Flaviflagellibacter deserti</name>
    <dbReference type="NCBI Taxonomy" id="2267266"/>
    <lineage>
        <taxon>Bacteria</taxon>
        <taxon>Pseudomonadati</taxon>
        <taxon>Pseudomonadota</taxon>
        <taxon>Alphaproteobacteria</taxon>
        <taxon>Hyphomicrobiales</taxon>
        <taxon>Flaviflagellibacter</taxon>
    </lineage>
</organism>
<accession>A0ABV9YZW9</accession>
<dbReference type="PROSITE" id="PS51755">
    <property type="entry name" value="OMPR_PHOB"/>
    <property type="match status" value="1"/>
</dbReference>
<dbReference type="Pfam" id="PF00486">
    <property type="entry name" value="Trans_reg_C"/>
    <property type="match status" value="1"/>
</dbReference>
<comment type="caution">
    <text evidence="6">The sequence shown here is derived from an EMBL/GenBank/DDBJ whole genome shotgun (WGS) entry which is preliminary data.</text>
</comment>
<dbReference type="Gene3D" id="6.10.250.690">
    <property type="match status" value="1"/>
</dbReference>
<name>A0ABV9YZW9_9HYPH</name>
<dbReference type="PANTHER" id="PTHR48111:SF36">
    <property type="entry name" value="TRANSCRIPTIONAL REGULATORY PROTEIN CUTR"/>
    <property type="match status" value="1"/>
</dbReference>
<dbReference type="EMBL" id="JBHSJF010000003">
    <property type="protein sequence ID" value="MFC5067077.1"/>
    <property type="molecule type" value="Genomic_DNA"/>
</dbReference>
<protein>
    <submittedName>
        <fullName evidence="6">Winged helix-turn-helix domain-containing protein</fullName>
    </submittedName>
</protein>
<sequence>MRLLLLEDETDLAAILIKGLHESGFTVDHVTRLDAAEDALAVGSFDVAVLDRIVPDGDSIDLLKGRIAGFGCPVLLLTARDALQDKVDGLEAGADDYLLKPFHFDELLARLRALLRRPNTALGVRLVSGNLSFDTPTRTAEVGGSPLVLSRRELALLELLMRRMGRVVTKDVIESALYAFDDELGSNAIEVLVHRLRRKLVSAESSAAIHTLRGIGYMLDDAS</sequence>
<keyword evidence="7" id="KW-1185">Reference proteome</keyword>
<dbReference type="SUPFAM" id="SSF52172">
    <property type="entry name" value="CheY-like"/>
    <property type="match status" value="1"/>
</dbReference>
<evidence type="ECO:0000256" key="2">
    <source>
        <dbReference type="PROSITE-ProRule" id="PRU00169"/>
    </source>
</evidence>
<dbReference type="RefSeq" id="WP_114957474.1">
    <property type="nucleotide sequence ID" value="NZ_JBHSJF010000003.1"/>
</dbReference>
<proteinExistence type="predicted"/>
<dbReference type="InterPro" id="IPR036388">
    <property type="entry name" value="WH-like_DNA-bd_sf"/>
</dbReference>
<dbReference type="InterPro" id="IPR001867">
    <property type="entry name" value="OmpR/PhoB-type_DNA-bd"/>
</dbReference>
<evidence type="ECO:0000259" key="5">
    <source>
        <dbReference type="PROSITE" id="PS51755"/>
    </source>
</evidence>
<dbReference type="InterPro" id="IPR011006">
    <property type="entry name" value="CheY-like_superfamily"/>
</dbReference>
<keyword evidence="1 3" id="KW-0238">DNA-binding</keyword>
<dbReference type="CDD" id="cd00383">
    <property type="entry name" value="trans_reg_C"/>
    <property type="match status" value="1"/>
</dbReference>
<dbReference type="Gene3D" id="1.10.10.10">
    <property type="entry name" value="Winged helix-like DNA-binding domain superfamily/Winged helix DNA-binding domain"/>
    <property type="match status" value="1"/>
</dbReference>
<dbReference type="InterPro" id="IPR039420">
    <property type="entry name" value="WalR-like"/>
</dbReference>
<feature type="DNA-binding region" description="OmpR/PhoB-type" evidence="3">
    <location>
        <begin position="123"/>
        <end position="221"/>
    </location>
</feature>
<dbReference type="PANTHER" id="PTHR48111">
    <property type="entry name" value="REGULATOR OF RPOS"/>
    <property type="match status" value="1"/>
</dbReference>
<feature type="domain" description="OmpR/PhoB-type" evidence="5">
    <location>
        <begin position="123"/>
        <end position="221"/>
    </location>
</feature>
<evidence type="ECO:0000256" key="1">
    <source>
        <dbReference type="ARBA" id="ARBA00023125"/>
    </source>
</evidence>
<keyword evidence="2" id="KW-0597">Phosphoprotein</keyword>